<name>A0ABD5WSR2_9EURY</name>
<reference evidence="2 3" key="1">
    <citation type="journal article" date="2019" name="Int. J. Syst. Evol. Microbiol.">
        <title>The Global Catalogue of Microorganisms (GCM) 10K type strain sequencing project: providing services to taxonomists for standard genome sequencing and annotation.</title>
        <authorList>
            <consortium name="The Broad Institute Genomics Platform"/>
            <consortium name="The Broad Institute Genome Sequencing Center for Infectious Disease"/>
            <person name="Wu L."/>
            <person name="Ma J."/>
        </authorList>
    </citation>
    <scope>NUCLEOTIDE SEQUENCE [LARGE SCALE GENOMIC DNA]</scope>
    <source>
        <strain evidence="2 3">DT55</strain>
    </source>
</reference>
<evidence type="ECO:0000313" key="3">
    <source>
        <dbReference type="Proteomes" id="UP001596388"/>
    </source>
</evidence>
<dbReference type="EMBL" id="JBHTAG010000002">
    <property type="protein sequence ID" value="MFC7096650.1"/>
    <property type="molecule type" value="Genomic_DNA"/>
</dbReference>
<dbReference type="Proteomes" id="UP001596388">
    <property type="component" value="Unassembled WGS sequence"/>
</dbReference>
<gene>
    <name evidence="2" type="ORF">ACFQKD_04965</name>
</gene>
<organism evidence="2 3">
    <name type="scientific">Halobaculum marinum</name>
    <dbReference type="NCBI Taxonomy" id="3031996"/>
    <lineage>
        <taxon>Archaea</taxon>
        <taxon>Methanobacteriati</taxon>
        <taxon>Methanobacteriota</taxon>
        <taxon>Stenosarchaea group</taxon>
        <taxon>Halobacteria</taxon>
        <taxon>Halobacteriales</taxon>
        <taxon>Haloferacaceae</taxon>
        <taxon>Halobaculum</taxon>
    </lineage>
</organism>
<feature type="region of interest" description="Disordered" evidence="1">
    <location>
        <begin position="1"/>
        <end position="27"/>
    </location>
</feature>
<keyword evidence="3" id="KW-1185">Reference proteome</keyword>
<accession>A0ABD5WSR2</accession>
<evidence type="ECO:0000256" key="1">
    <source>
        <dbReference type="SAM" id="MobiDB-lite"/>
    </source>
</evidence>
<protein>
    <submittedName>
        <fullName evidence="2">Uncharacterized protein</fullName>
    </submittedName>
</protein>
<dbReference type="AlphaFoldDB" id="A0ABD5WSR2"/>
<dbReference type="RefSeq" id="WP_276238886.1">
    <property type="nucleotide sequence ID" value="NZ_CP119989.1"/>
</dbReference>
<comment type="caution">
    <text evidence="2">The sequence shown here is derived from an EMBL/GenBank/DDBJ whole genome shotgun (WGS) entry which is preliminary data.</text>
</comment>
<evidence type="ECO:0000313" key="2">
    <source>
        <dbReference type="EMBL" id="MFC7096650.1"/>
    </source>
</evidence>
<proteinExistence type="predicted"/>
<sequence>MPSLLERLLGSETPEEQVDLESRQSDADDALHEALDRSARSVEDCGVTGVAVVNEGPNGEPVVVPIARFSLGESVEEPDMDRVWDLVGLAADAMQAPFDDVFVRHYDVQFTFDGDELFEAEECRRVLLTDDLVDRFATDAGFGLADLRRAVEDADDIDDEVAPVAWGDAEDYSRTSNAALVTGGSAAAMAAAAGASGASCAGAGAAGGAGGGAC</sequence>
<dbReference type="GeneID" id="79269460"/>